<keyword evidence="4" id="KW-1185">Reference proteome</keyword>
<dbReference type="PANTHER" id="PTHR45901:SF3">
    <property type="entry name" value="LIPOXYGENASE HOMOLOGY DOMAIN-CONTAINING PROTEIN 1"/>
    <property type="match status" value="1"/>
</dbReference>
<dbReference type="Gene3D" id="2.60.60.20">
    <property type="entry name" value="PLAT/LH2 domain"/>
    <property type="match status" value="1"/>
</dbReference>
<feature type="domain" description="PLAT" evidence="2">
    <location>
        <begin position="42"/>
        <end position="162"/>
    </location>
</feature>
<evidence type="ECO:0000313" key="3">
    <source>
        <dbReference type="EMBL" id="KJE95215.1"/>
    </source>
</evidence>
<dbReference type="PhylomeDB" id="A0A0D2WSM0"/>
<dbReference type="InterPro" id="IPR036392">
    <property type="entry name" value="PLAT/LH2_dom_sf"/>
</dbReference>
<dbReference type="OrthoDB" id="5322100at2759"/>
<organism evidence="3 4">
    <name type="scientific">Capsaspora owczarzaki (strain ATCC 30864)</name>
    <dbReference type="NCBI Taxonomy" id="595528"/>
    <lineage>
        <taxon>Eukaryota</taxon>
        <taxon>Filasterea</taxon>
        <taxon>Capsaspora</taxon>
    </lineage>
</organism>
<dbReference type="RefSeq" id="XP_004346363.1">
    <property type="nucleotide sequence ID" value="XM_004346313.2"/>
</dbReference>
<reference evidence="4" key="1">
    <citation type="submission" date="2011-02" db="EMBL/GenBank/DDBJ databases">
        <title>The Genome Sequence of Capsaspora owczarzaki ATCC 30864.</title>
        <authorList>
            <person name="Russ C."/>
            <person name="Cuomo C."/>
            <person name="Burger G."/>
            <person name="Gray M.W."/>
            <person name="Holland P.W.H."/>
            <person name="King N."/>
            <person name="Lang F.B.F."/>
            <person name="Roger A.J."/>
            <person name="Ruiz-Trillo I."/>
            <person name="Young S.K."/>
            <person name="Zeng Q."/>
            <person name="Gargeya S."/>
            <person name="Alvarado L."/>
            <person name="Berlin A."/>
            <person name="Chapman S.B."/>
            <person name="Chen Z."/>
            <person name="Freedman E."/>
            <person name="Gellesch M."/>
            <person name="Goldberg J."/>
            <person name="Griggs A."/>
            <person name="Gujja S."/>
            <person name="Heilman E."/>
            <person name="Heiman D."/>
            <person name="Howarth C."/>
            <person name="Mehta T."/>
            <person name="Neiman D."/>
            <person name="Pearson M."/>
            <person name="Roberts A."/>
            <person name="Saif S."/>
            <person name="Shea T."/>
            <person name="Shenoy N."/>
            <person name="Sisk P."/>
            <person name="Stolte C."/>
            <person name="Sykes S."/>
            <person name="White J."/>
            <person name="Yandava C."/>
            <person name="Haas B."/>
            <person name="Nusbaum C."/>
            <person name="Birren B."/>
        </authorList>
    </citation>
    <scope>NUCLEOTIDE SEQUENCE</scope>
    <source>
        <strain evidence="4">ATCC 30864</strain>
    </source>
</reference>
<dbReference type="Gene3D" id="3.90.1720.10">
    <property type="entry name" value="endopeptidase domain like (from Nostoc punctiforme)"/>
    <property type="match status" value="2"/>
</dbReference>
<proteinExistence type="predicted"/>
<dbReference type="EMBL" id="KE346368">
    <property type="protein sequence ID" value="KJE95215.1"/>
    <property type="molecule type" value="Genomic_DNA"/>
</dbReference>
<protein>
    <recommendedName>
        <fullName evidence="2">PLAT domain-containing protein</fullName>
    </recommendedName>
</protein>
<dbReference type="eggNOG" id="KOG3599">
    <property type="taxonomic scope" value="Eukaryota"/>
</dbReference>
<dbReference type="SUPFAM" id="SSF49723">
    <property type="entry name" value="Lipase/lipooxygenase domain (PLAT/LH2 domain)"/>
    <property type="match status" value="1"/>
</dbReference>
<dbReference type="Proteomes" id="UP000008743">
    <property type="component" value="Unassembled WGS sequence"/>
</dbReference>
<dbReference type="PANTHER" id="PTHR45901">
    <property type="entry name" value="PROTEIN CBG12474"/>
    <property type="match status" value="1"/>
</dbReference>
<dbReference type="AlphaFoldDB" id="A0A0D2WSM0"/>
<sequence length="544" mass="61273">MGNVVSFCTTAPPALAGTSSPDLLPPVENPDEIARNLNKPRDSFRITIVTGDLPNAGTKANAFVSVHWEQSNAWSDEFELKKLNKDHEYFQRASTDTCFIHDAREEQIDKVRIRHDNSGLGAAWYIEKIEVQSLKSFLQYDFPVNYWLDSEQGDGGLSREVSRTAMKAPFESSMADYCRARANFKTGDVILFSSANWKSGLTKYWTESPFSHAGIIFQEPATGRFLTFESTNNTDPEEYYPTNATEWWTGSHCFDLDQRVLAYAGDVYYGQNKNILTEEQTDALWKYVAAHRARRTPFGYFQLFGAGFDGFDGIGLTLEPEEYSVMICSAFVAGALKEIGLVPQTLNVTEQTPADVSRFPCLVKPKLLKAIGHKRSLPSLMKSKLDTGDVLLVSLDSVIDKIHLRAAGKRWNYVMPIIRAVPDDDHQIFVLDVSQPAAKLINIDEVMVNKNLNVIGLRHLEVERTEEMRVAARQFVDKALSQPLKASNRDAERTAELLMAMEIFNARTAPKTFQTNDFTFENPINKAADYLAKGTFCREMIIKH</sequence>
<accession>A0A0D2WSM0</accession>
<dbReference type="InterPro" id="IPR001024">
    <property type="entry name" value="PLAT/LH2_dom"/>
</dbReference>
<dbReference type="InParanoid" id="A0A0D2WSM0"/>
<evidence type="ECO:0000256" key="1">
    <source>
        <dbReference type="PROSITE-ProRule" id="PRU00152"/>
    </source>
</evidence>
<evidence type="ECO:0000259" key="2">
    <source>
        <dbReference type="PROSITE" id="PS50095"/>
    </source>
</evidence>
<dbReference type="STRING" id="595528.A0A0D2WSM0"/>
<dbReference type="PROSITE" id="PS50095">
    <property type="entry name" value="PLAT"/>
    <property type="match status" value="1"/>
</dbReference>
<gene>
    <name evidence="3" type="ORF">CAOG_005690</name>
</gene>
<dbReference type="InterPro" id="IPR052970">
    <property type="entry name" value="Inner_ear_hair_cell_LOXHD"/>
</dbReference>
<evidence type="ECO:0000313" key="4">
    <source>
        <dbReference type="Proteomes" id="UP000008743"/>
    </source>
</evidence>
<name>A0A0D2WSM0_CAPO3</name>
<dbReference type="InterPro" id="IPR038765">
    <property type="entry name" value="Papain-like_cys_pep_sf"/>
</dbReference>
<comment type="caution">
    <text evidence="1">Lacks conserved residue(s) required for the propagation of feature annotation.</text>
</comment>
<dbReference type="SUPFAM" id="SSF54001">
    <property type="entry name" value="Cysteine proteinases"/>
    <property type="match status" value="1"/>
</dbReference>
<dbReference type="Pfam" id="PF01477">
    <property type="entry name" value="PLAT"/>
    <property type="match status" value="1"/>
</dbReference>